<evidence type="ECO:0000256" key="2">
    <source>
        <dbReference type="ARBA" id="ARBA00022723"/>
    </source>
</evidence>
<proteinExistence type="inferred from homology"/>
<dbReference type="Proteomes" id="UP000198619">
    <property type="component" value="Unassembled WGS sequence"/>
</dbReference>
<dbReference type="InterPro" id="IPR011977">
    <property type="entry name" value="Pept_M3B_clade3"/>
</dbReference>
<comment type="cofactor">
    <cofactor evidence="6">
        <name>Zn(2+)</name>
        <dbReference type="ChEBI" id="CHEBI:29105"/>
    </cofactor>
    <text evidence="6">Binds 1 zinc ion.</text>
</comment>
<dbReference type="STRING" id="84698.SAMN04488528_102124"/>
<evidence type="ECO:0000259" key="8">
    <source>
        <dbReference type="Pfam" id="PF08439"/>
    </source>
</evidence>
<name>A0A1I0ZIW9_9CLOT</name>
<dbReference type="SUPFAM" id="SSF55486">
    <property type="entry name" value="Metalloproteases ('zincins'), catalytic domain"/>
    <property type="match status" value="1"/>
</dbReference>
<dbReference type="NCBIfam" id="TIGR02290">
    <property type="entry name" value="M3_fam_3"/>
    <property type="match status" value="1"/>
</dbReference>
<dbReference type="GO" id="GO:0006508">
    <property type="term" value="P:proteolysis"/>
    <property type="evidence" value="ECO:0007669"/>
    <property type="project" value="UniProtKB-KW"/>
</dbReference>
<dbReference type="EMBL" id="FOKI01000021">
    <property type="protein sequence ID" value="SFB25056.1"/>
    <property type="molecule type" value="Genomic_DNA"/>
</dbReference>
<evidence type="ECO:0000256" key="4">
    <source>
        <dbReference type="ARBA" id="ARBA00022833"/>
    </source>
</evidence>
<evidence type="ECO:0000256" key="5">
    <source>
        <dbReference type="ARBA" id="ARBA00023049"/>
    </source>
</evidence>
<keyword evidence="5 6" id="KW-0482">Metalloprotease</keyword>
<keyword evidence="4 6" id="KW-0862">Zinc</keyword>
<dbReference type="InterPro" id="IPR001567">
    <property type="entry name" value="Pept_M3A_M3B_dom"/>
</dbReference>
<gene>
    <name evidence="9" type="ORF">SAMN04488528_102124</name>
</gene>
<evidence type="ECO:0000259" key="7">
    <source>
        <dbReference type="Pfam" id="PF01432"/>
    </source>
</evidence>
<evidence type="ECO:0000256" key="3">
    <source>
        <dbReference type="ARBA" id="ARBA00022801"/>
    </source>
</evidence>
<dbReference type="GO" id="GO:0004222">
    <property type="term" value="F:metalloendopeptidase activity"/>
    <property type="evidence" value="ECO:0007669"/>
    <property type="project" value="InterPro"/>
</dbReference>
<dbReference type="Gene3D" id="1.10.1370.20">
    <property type="entry name" value="Oligoendopeptidase f, C-terminal domain"/>
    <property type="match status" value="1"/>
</dbReference>
<dbReference type="AlphaFoldDB" id="A0A1I0ZIW9"/>
<protein>
    <submittedName>
        <fullName evidence="9">Oligoendopeptidase, pepF/M3 family</fullName>
    </submittedName>
</protein>
<keyword evidence="1 6" id="KW-0645">Protease</keyword>
<evidence type="ECO:0000256" key="1">
    <source>
        <dbReference type="ARBA" id="ARBA00022670"/>
    </source>
</evidence>
<evidence type="ECO:0000256" key="6">
    <source>
        <dbReference type="RuleBase" id="RU003435"/>
    </source>
</evidence>
<dbReference type="Pfam" id="PF08439">
    <property type="entry name" value="Peptidase_M3_N"/>
    <property type="match status" value="1"/>
</dbReference>
<dbReference type="CDD" id="cd09607">
    <property type="entry name" value="M3B_PepF"/>
    <property type="match status" value="1"/>
</dbReference>
<dbReference type="RefSeq" id="WP_242948428.1">
    <property type="nucleotide sequence ID" value="NZ_FOKI01000021.1"/>
</dbReference>
<reference evidence="9 10" key="1">
    <citation type="submission" date="2016-10" db="EMBL/GenBank/DDBJ databases">
        <authorList>
            <person name="de Groot N.N."/>
        </authorList>
    </citation>
    <scope>NUCLEOTIDE SEQUENCE [LARGE SCALE GENOMIC DNA]</scope>
    <source>
        <strain evidence="9 10">DSM 12271</strain>
    </source>
</reference>
<feature type="domain" description="Oligopeptidase F N-terminal" evidence="8">
    <location>
        <begin position="119"/>
        <end position="175"/>
    </location>
</feature>
<keyword evidence="3 6" id="KW-0378">Hydrolase</keyword>
<keyword evidence="2 6" id="KW-0479">Metal-binding</keyword>
<sequence>MKKLDMNWSLSELYSGFESKEYLDDLLKLKELFDEVEKWEEKELKSLDNSKEKIEMFIAYNIKLRKVSGKISAYSRLKNSADSSNDIAKKEMSKVNNIMSNMTKVNVKFTKWISKINGIDEIIKQSSIIEEHKFIIKEMIKKESHMLSEHKEIILSKMSLTGSNSWMNLRNELTANHMVEIDLGQGIQRKSINEVKNLLYSKDKNEREKAFYSELESNRNIEIGVAASLNGLKGEVLTLCDIKGYSSPLEKTLIDSRMDEEILNNMLQVIEESLPKFREYFLKKSKLLGNEGKMPIYDRLAPVGKNNKKYTYEGAMEFIVKHFSSFSRNMGELAKTAFENRWIDAEQRGGKRGGAFCSNLHCIGQSRILSSFNGNFKNVNTLAHELGHAYHGYVLSKESILNTSYTMPLAETASIFAETLIVNAALKEANKEETISILDAELTNASTVIVDIYARFLFEKEFFNKRKQGDLSVNEIKDLMIWAQKEAYGDAIEENTFDPYAWIHKVHYYYAERNFYNFPYAFGLLFSKGLYSEYLKDGKDFVLKYDNILRLTGKANVYDVGKYAGIDLHSKKFWRDSMEIVNKTIDKFLEIK</sequence>
<evidence type="ECO:0000313" key="9">
    <source>
        <dbReference type="EMBL" id="SFB25056.1"/>
    </source>
</evidence>
<keyword evidence="10" id="KW-1185">Reference proteome</keyword>
<comment type="similarity">
    <text evidence="6">Belongs to the peptidase M3 family.</text>
</comment>
<dbReference type="Gene3D" id="1.20.140.70">
    <property type="entry name" value="Oligopeptidase f, N-terminal domain"/>
    <property type="match status" value="1"/>
</dbReference>
<dbReference type="InterPro" id="IPR042088">
    <property type="entry name" value="OligoPept_F_C"/>
</dbReference>
<feature type="domain" description="Peptidase M3A/M3B catalytic" evidence="7">
    <location>
        <begin position="198"/>
        <end position="579"/>
    </location>
</feature>
<organism evidence="9 10">
    <name type="scientific">Clostridium frigidicarnis</name>
    <dbReference type="NCBI Taxonomy" id="84698"/>
    <lineage>
        <taxon>Bacteria</taxon>
        <taxon>Bacillati</taxon>
        <taxon>Bacillota</taxon>
        <taxon>Clostridia</taxon>
        <taxon>Eubacteriales</taxon>
        <taxon>Clostridiaceae</taxon>
        <taxon>Clostridium</taxon>
    </lineage>
</organism>
<accession>A0A1I0ZIW9</accession>
<dbReference type="GO" id="GO:0046872">
    <property type="term" value="F:metal ion binding"/>
    <property type="evidence" value="ECO:0007669"/>
    <property type="project" value="UniProtKB-UniRule"/>
</dbReference>
<dbReference type="Pfam" id="PF01432">
    <property type="entry name" value="Peptidase_M3"/>
    <property type="match status" value="1"/>
</dbReference>
<evidence type="ECO:0000313" key="10">
    <source>
        <dbReference type="Proteomes" id="UP000198619"/>
    </source>
</evidence>
<dbReference type="InterPro" id="IPR034006">
    <property type="entry name" value="M3B_PepF_2"/>
</dbReference>
<dbReference type="InterPro" id="IPR013647">
    <property type="entry name" value="OligopepF_N_dom"/>
</dbReference>